<evidence type="ECO:0000313" key="2">
    <source>
        <dbReference type="EMBL" id="CDO86424.1"/>
    </source>
</evidence>
<accession>A0A024JS60</accession>
<dbReference type="PANTHER" id="PTHR34310:SF8">
    <property type="entry name" value="CONSERVED PROTEIN"/>
    <property type="match status" value="1"/>
</dbReference>
<dbReference type="InterPro" id="IPR038694">
    <property type="entry name" value="DUF427_sf"/>
</dbReference>
<dbReference type="HOGENOM" id="CLU_059611_1_1_11"/>
<dbReference type="EMBL" id="HG964446">
    <property type="protein sequence ID" value="CDO86424.1"/>
    <property type="molecule type" value="Genomic_DNA"/>
</dbReference>
<gene>
    <name evidence="2" type="ORF">BN973_00767</name>
</gene>
<protein>
    <submittedName>
        <fullName evidence="2">Acyl-CoA thioesterase</fullName>
    </submittedName>
</protein>
<sequence length="244" mass="27122">MPGAGASLGIMTLVAGRGPLSSDPAGRFCPPLPGGVVYIEPHPRRVQAFKDGRPVIDTEQVLMVHRQGQPLSYLFRADQVGDLPAEPEPEAPGFVHVPWDAVDTWLEEGRELVHYPPNPYHRVDCRPTGRHLRVSVAGRTLVDTDETVIVFETALAPRLYVDPAHVRTDLLRRSETTSYCNYKGYATYWSAGDIKDIAWSYPDPPPESLPIKGFLSFDDARAEVLAELPHFEHRETVPGNTFSE</sequence>
<dbReference type="eggNOG" id="COG2343">
    <property type="taxonomic scope" value="Bacteria"/>
</dbReference>
<name>A0A024JS60_9MYCO</name>
<dbReference type="STRING" id="47839.BN973_00767"/>
<dbReference type="PANTHER" id="PTHR34310">
    <property type="entry name" value="DUF427 DOMAIN PROTEIN (AFU_ORTHOLOGUE AFUA_3G02220)"/>
    <property type="match status" value="1"/>
</dbReference>
<reference evidence="2" key="1">
    <citation type="journal article" date="2014" name="Genome Announc.">
        <title>Draft Genome Sequence of Mycobacterium triplex DSM 44626.</title>
        <authorList>
            <person name="Sassi M."/>
            <person name="Croce O."/>
            <person name="Robert C."/>
            <person name="Raoult D."/>
            <person name="Drancourt M."/>
        </authorList>
    </citation>
    <scope>NUCLEOTIDE SEQUENCE [LARGE SCALE GENOMIC DNA]</scope>
    <source>
        <strain evidence="2">DSM 44626</strain>
    </source>
</reference>
<organism evidence="2">
    <name type="scientific">Mycobacterium triplex</name>
    <dbReference type="NCBI Taxonomy" id="47839"/>
    <lineage>
        <taxon>Bacteria</taxon>
        <taxon>Bacillati</taxon>
        <taxon>Actinomycetota</taxon>
        <taxon>Actinomycetes</taxon>
        <taxon>Mycobacteriales</taxon>
        <taxon>Mycobacteriaceae</taxon>
        <taxon>Mycobacterium</taxon>
        <taxon>Mycobacterium simiae complex</taxon>
    </lineage>
</organism>
<dbReference type="InterPro" id="IPR007361">
    <property type="entry name" value="DUF427"/>
</dbReference>
<feature type="domain" description="DUF427" evidence="1">
    <location>
        <begin position="133"/>
        <end position="218"/>
    </location>
</feature>
<evidence type="ECO:0000259" key="1">
    <source>
        <dbReference type="Pfam" id="PF04248"/>
    </source>
</evidence>
<dbReference type="Gene3D" id="2.170.150.40">
    <property type="entry name" value="Domain of unknown function (DUF427)"/>
    <property type="match status" value="1"/>
</dbReference>
<dbReference type="Proteomes" id="UP000028880">
    <property type="component" value="Unassembled WGS sequence"/>
</dbReference>
<reference evidence="2" key="2">
    <citation type="submission" date="2014-04" db="EMBL/GenBank/DDBJ databases">
        <authorList>
            <person name="Urmite Genomes U."/>
        </authorList>
    </citation>
    <scope>NUCLEOTIDE SEQUENCE</scope>
    <source>
        <strain evidence="2">DSM 44626</strain>
    </source>
</reference>
<dbReference type="AlphaFoldDB" id="A0A024JS60"/>
<proteinExistence type="predicted"/>
<dbReference type="Pfam" id="PF04248">
    <property type="entry name" value="NTP_transf_9"/>
    <property type="match status" value="1"/>
</dbReference>